<dbReference type="PATRIC" id="fig|727.582.peg.1004"/>
<gene>
    <name evidence="1" type="ORF">NTHI1209_01096</name>
</gene>
<reference evidence="1 2" key="1">
    <citation type="submission" date="2014-05" db="EMBL/GenBank/DDBJ databases">
        <title>Methylome analysis of the phasevarions of Haemophilus influenzae.</title>
        <authorList>
            <person name="Atack J.M."/>
            <person name="Fox K.L."/>
            <person name="Power P.M."/>
            <person name="Clark T."/>
            <person name="Jurcisek J."/>
            <person name="Korlach J."/>
            <person name="Bakaletz L.O."/>
            <person name="Jennings M.P."/>
        </authorList>
    </citation>
    <scope>NUCLEOTIDE SEQUENCE [LARGE SCALE GENOMIC DNA]</scope>
    <source>
        <strain evidence="1 2">1209</strain>
    </source>
</reference>
<dbReference type="EMBL" id="JMQP01000002">
    <property type="protein sequence ID" value="KIS35489.1"/>
    <property type="molecule type" value="Genomic_DNA"/>
</dbReference>
<organism evidence="1 2">
    <name type="scientific">Haemophilus influenzae</name>
    <dbReference type="NCBI Taxonomy" id="727"/>
    <lineage>
        <taxon>Bacteria</taxon>
        <taxon>Pseudomonadati</taxon>
        <taxon>Pseudomonadota</taxon>
        <taxon>Gammaproteobacteria</taxon>
        <taxon>Pasteurellales</taxon>
        <taxon>Pasteurellaceae</taxon>
        <taxon>Haemophilus</taxon>
    </lineage>
</organism>
<protein>
    <submittedName>
        <fullName evidence="1">Uncharacterized protein</fullName>
    </submittedName>
</protein>
<evidence type="ECO:0000313" key="1">
    <source>
        <dbReference type="EMBL" id="KIS35489.1"/>
    </source>
</evidence>
<comment type="caution">
    <text evidence="1">The sequence shown here is derived from an EMBL/GenBank/DDBJ whole genome shotgun (WGS) entry which is preliminary data.</text>
</comment>
<accession>A0A158SX95</accession>
<evidence type="ECO:0000313" key="2">
    <source>
        <dbReference type="Proteomes" id="UP000050700"/>
    </source>
</evidence>
<dbReference type="AlphaFoldDB" id="A0A158SX95"/>
<sequence>MVFIFCQFEKTNKKMRSKNHKNYDRTLICTPKPRHLI</sequence>
<proteinExistence type="predicted"/>
<name>A0A158SX95_HAEIF</name>
<dbReference type="Proteomes" id="UP000050700">
    <property type="component" value="Unassembled WGS sequence"/>
</dbReference>